<feature type="region of interest" description="Disordered" evidence="2">
    <location>
        <begin position="1"/>
        <end position="37"/>
    </location>
</feature>
<name>A0A9X3AYD0_9GAMM</name>
<dbReference type="SUPFAM" id="SSF57997">
    <property type="entry name" value="Tropomyosin"/>
    <property type="match status" value="1"/>
</dbReference>
<feature type="coiled-coil region" evidence="1">
    <location>
        <begin position="110"/>
        <end position="137"/>
    </location>
</feature>
<keyword evidence="3" id="KW-0472">Membrane</keyword>
<feature type="coiled-coil region" evidence="1">
    <location>
        <begin position="211"/>
        <end position="259"/>
    </location>
</feature>
<keyword evidence="3" id="KW-1133">Transmembrane helix</keyword>
<dbReference type="RefSeq" id="WP_246921904.1">
    <property type="nucleotide sequence ID" value="NZ_JAHXCZ010000006.1"/>
</dbReference>
<dbReference type="AlphaFoldDB" id="A0A9X3AYD0"/>
<organism evidence="4 5">
    <name type="scientific">Chromohalobacter moromii</name>
    <dbReference type="NCBI Taxonomy" id="2860329"/>
    <lineage>
        <taxon>Bacteria</taxon>
        <taxon>Pseudomonadati</taxon>
        <taxon>Pseudomonadota</taxon>
        <taxon>Gammaproteobacteria</taxon>
        <taxon>Oceanospirillales</taxon>
        <taxon>Halomonadaceae</taxon>
        <taxon>Chromohalobacter</taxon>
    </lineage>
</organism>
<keyword evidence="1" id="KW-0175">Coiled coil</keyword>
<comment type="caution">
    <text evidence="4">The sequence shown here is derived from an EMBL/GenBank/DDBJ whole genome shotgun (WGS) entry which is preliminary data.</text>
</comment>
<evidence type="ECO:0000256" key="1">
    <source>
        <dbReference type="SAM" id="Coils"/>
    </source>
</evidence>
<dbReference type="PANTHER" id="PTHR18937">
    <property type="entry name" value="STRUCTURAL MAINTENANCE OF CHROMOSOMES SMC FAMILY MEMBER"/>
    <property type="match status" value="1"/>
</dbReference>
<feature type="transmembrane region" description="Helical" evidence="3">
    <location>
        <begin position="46"/>
        <end position="68"/>
    </location>
</feature>
<keyword evidence="5" id="KW-1185">Reference proteome</keyword>
<dbReference type="EMBL" id="JAHXDE010000006">
    <property type="protein sequence ID" value="MCT8506547.1"/>
    <property type="molecule type" value="Genomic_DNA"/>
</dbReference>
<dbReference type="Gene3D" id="1.20.1480.30">
    <property type="entry name" value="Designed four-helix bundle protein"/>
    <property type="match status" value="1"/>
</dbReference>
<reference evidence="4" key="2">
    <citation type="journal article" date="2022" name="Syst. Appl. Microbiol.">
        <title>Chromohalobacter moromii sp. nov., a moderately halophilic bacterium isolated from lupine-based moromi fermentation.</title>
        <authorList>
            <person name="Lulf R.H."/>
            <person name="Hilgarth M."/>
            <person name="Ehrmann M.A."/>
        </authorList>
    </citation>
    <scope>NUCLEOTIDE SEQUENCE</scope>
    <source>
        <strain evidence="4">TMW 2.2304</strain>
    </source>
</reference>
<dbReference type="Proteomes" id="UP001145353">
    <property type="component" value="Unassembled WGS sequence"/>
</dbReference>
<gene>
    <name evidence="4" type="ORF">KZO87_14310</name>
</gene>
<feature type="compositionally biased region" description="Basic and acidic residues" evidence="2">
    <location>
        <begin position="1"/>
        <end position="32"/>
    </location>
</feature>
<keyword evidence="3" id="KW-0812">Transmembrane</keyword>
<sequence length="274" mass="30363">MSERSEGTRQEPRIVPERDTDPIAEGRLDSRPRRASSGTRRRRTRVWPLWCLTLLLIVALAGITSFYWQERQAWQTRFSNLEARQNSLTDRLDATGSSLDASGDSLRSELDRLRSQLDASRAVIGNLENKVSELEDGTGASSALEDLRDRQDTQQTLIAAQQSSLKALESTGEDARATLSSRLESLSSRQEEQGSGLETLTQRLDELADTRQARGETLDDLQENLDDLSARVASLSGDHDEVANEVASIQDDLRELRQGQLALNANVEALSASQ</sequence>
<evidence type="ECO:0000313" key="4">
    <source>
        <dbReference type="EMBL" id="MCT8506547.1"/>
    </source>
</evidence>
<protein>
    <submittedName>
        <fullName evidence="4">Uncharacterized protein</fullName>
    </submittedName>
</protein>
<evidence type="ECO:0000313" key="5">
    <source>
        <dbReference type="Proteomes" id="UP001145353"/>
    </source>
</evidence>
<reference evidence="4" key="1">
    <citation type="submission" date="2021-07" db="EMBL/GenBank/DDBJ databases">
        <authorList>
            <person name="Luelf R.H."/>
        </authorList>
    </citation>
    <scope>NUCLEOTIDE SEQUENCE</scope>
    <source>
        <strain evidence="4">TMW 2.2304</strain>
    </source>
</reference>
<evidence type="ECO:0000256" key="2">
    <source>
        <dbReference type="SAM" id="MobiDB-lite"/>
    </source>
</evidence>
<evidence type="ECO:0000256" key="3">
    <source>
        <dbReference type="SAM" id="Phobius"/>
    </source>
</evidence>
<accession>A0A9X3AYD0</accession>
<proteinExistence type="predicted"/>